<reference evidence="2 3" key="1">
    <citation type="submission" date="2019-04" db="EMBL/GenBank/DDBJ databases">
        <title>Flavobacterium sp. strain DS2-A Genome sequencing and assembly.</title>
        <authorList>
            <person name="Kim I."/>
        </authorList>
    </citation>
    <scope>NUCLEOTIDE SEQUENCE [LARGE SCALE GENOMIC DNA]</scope>
    <source>
        <strain evidence="2 3">DS2-A</strain>
    </source>
</reference>
<feature type="signal peptide" evidence="1">
    <location>
        <begin position="1"/>
        <end position="22"/>
    </location>
</feature>
<evidence type="ECO:0000313" key="2">
    <source>
        <dbReference type="EMBL" id="TGD56724.1"/>
    </source>
</evidence>
<organism evidence="2 3">
    <name type="scientific">Flavobacterium humi</name>
    <dbReference type="NCBI Taxonomy" id="2562683"/>
    <lineage>
        <taxon>Bacteria</taxon>
        <taxon>Pseudomonadati</taxon>
        <taxon>Bacteroidota</taxon>
        <taxon>Flavobacteriia</taxon>
        <taxon>Flavobacteriales</taxon>
        <taxon>Flavobacteriaceae</taxon>
        <taxon>Flavobacterium</taxon>
    </lineage>
</organism>
<evidence type="ECO:0000313" key="3">
    <source>
        <dbReference type="Proteomes" id="UP000297407"/>
    </source>
</evidence>
<feature type="chain" id="PRO_5021199111" description="Cytochrome c domain-containing protein" evidence="1">
    <location>
        <begin position="23"/>
        <end position="367"/>
    </location>
</feature>
<name>A0A4Z0L319_9FLAO</name>
<accession>A0A4Z0L319</accession>
<evidence type="ECO:0008006" key="4">
    <source>
        <dbReference type="Google" id="ProtNLM"/>
    </source>
</evidence>
<dbReference type="OrthoDB" id="338827at2"/>
<protein>
    <recommendedName>
        <fullName evidence="4">Cytochrome c domain-containing protein</fullName>
    </recommendedName>
</protein>
<keyword evidence="3" id="KW-1185">Reference proteome</keyword>
<keyword evidence="1" id="KW-0732">Signal</keyword>
<dbReference type="AlphaFoldDB" id="A0A4Z0L319"/>
<dbReference type="RefSeq" id="WP_135527497.1">
    <property type="nucleotide sequence ID" value="NZ_SRLH01000009.1"/>
</dbReference>
<sequence length="367" mass="41030">MKKNYALLVTFLLAALIFQSCSKDSEYEEVETSPVSVDLTKVPYQKLSDYHFFTGPMKDQKPAMDVVPFEPASSLFADYAHKKRFVWMPKGTKATYVSDDNIFNFPVGSALIKTFYYNNVQPGNVTKIIETRLLVRKSTGWKAFSYIWNNEQTEATLETTDNGVFVPVTWVENGVTKSINYKTPSQTECLTCHKINPTHTAGGEITIPIGVKPQNLNTMYNYSGTSKNQISMWKTAGYLGDDVPATIHSTVNWEDTSKSLELRARSYIDINCAHCHREGGHCDYVAMRFNFSNTDLSTFGVCMTPLFAIDNGPFVINGGDANRSEMVIRVSSTEGAVMMPIIGRSIAHDEGVQLIKDWINSLPANCH</sequence>
<gene>
    <name evidence="2" type="ORF">E4635_14880</name>
</gene>
<dbReference type="EMBL" id="SRLH01000009">
    <property type="protein sequence ID" value="TGD56724.1"/>
    <property type="molecule type" value="Genomic_DNA"/>
</dbReference>
<proteinExistence type="predicted"/>
<dbReference type="PROSITE" id="PS51257">
    <property type="entry name" value="PROKAR_LIPOPROTEIN"/>
    <property type="match status" value="1"/>
</dbReference>
<dbReference type="Proteomes" id="UP000297407">
    <property type="component" value="Unassembled WGS sequence"/>
</dbReference>
<evidence type="ECO:0000256" key="1">
    <source>
        <dbReference type="SAM" id="SignalP"/>
    </source>
</evidence>
<comment type="caution">
    <text evidence="2">The sequence shown here is derived from an EMBL/GenBank/DDBJ whole genome shotgun (WGS) entry which is preliminary data.</text>
</comment>